<gene>
    <name evidence="6" type="ORF">FHP25_08625</name>
</gene>
<dbReference type="InterPro" id="IPR020846">
    <property type="entry name" value="MFS_dom"/>
</dbReference>
<evidence type="ECO:0000256" key="3">
    <source>
        <dbReference type="ARBA" id="ARBA00023136"/>
    </source>
</evidence>
<feature type="transmembrane region" description="Helical" evidence="4">
    <location>
        <begin position="316"/>
        <end position="338"/>
    </location>
</feature>
<feature type="transmembrane region" description="Helical" evidence="4">
    <location>
        <begin position="185"/>
        <end position="209"/>
    </location>
</feature>
<feature type="transmembrane region" description="Helical" evidence="4">
    <location>
        <begin position="93"/>
        <end position="114"/>
    </location>
</feature>
<feature type="transmembrane region" description="Helical" evidence="4">
    <location>
        <begin position="66"/>
        <end position="87"/>
    </location>
</feature>
<evidence type="ECO:0000256" key="2">
    <source>
        <dbReference type="ARBA" id="ARBA00022989"/>
    </source>
</evidence>
<feature type="transmembrane region" description="Helical" evidence="4">
    <location>
        <begin position="258"/>
        <end position="278"/>
    </location>
</feature>
<sequence length="410" mass="42962">MRTQIGMLVVATSIIQLANGFFGTFVSLRVAIESFDVPGLVLSAYFAGFTFGAFRCNTIIERIGHIRAYAAFAGLVAVAVAMMPLLIGSLAWVVLRAIVGFGCAGLFVTTESWLTAKAQPSERGRVFSIYMVGTFLALALGQLLIIRADIKAAAPFNVIVALFAVALTMVTSARAEPPRVGPEAVLPYGVLARAAPIAVTGCALSGLVGGAFYSLVPAWMQNQGTPRETIALFMLVAVLGGFAFQIPVGRLSDRFDRCIVVAFLGLGFAGTAVVMVFLPRNLAAILPAAVLLGGFMSTLYPVCVAHAHDRMPADRVVAVSGRLILVSGIGSVLGPLIGADLMARFGIDGVFYFMAAAVLLLALVAGFGSLITRPPTQVEAPFAILTPQAGPLAHDPFDPLDGPSHLNDPR</sequence>
<proteinExistence type="predicted"/>
<dbReference type="PANTHER" id="PTHR23521">
    <property type="entry name" value="TRANSPORTER MFS SUPERFAMILY"/>
    <property type="match status" value="1"/>
</dbReference>
<dbReference type="AlphaFoldDB" id="A0A5C8PR20"/>
<dbReference type="CDD" id="cd17477">
    <property type="entry name" value="MFS_YcaD_like"/>
    <property type="match status" value="1"/>
</dbReference>
<dbReference type="Pfam" id="PF07690">
    <property type="entry name" value="MFS_1"/>
    <property type="match status" value="1"/>
</dbReference>
<dbReference type="Proteomes" id="UP000321638">
    <property type="component" value="Unassembled WGS sequence"/>
</dbReference>
<feature type="transmembrane region" description="Helical" evidence="4">
    <location>
        <begin position="229"/>
        <end position="246"/>
    </location>
</feature>
<dbReference type="GO" id="GO:0005886">
    <property type="term" value="C:plasma membrane"/>
    <property type="evidence" value="ECO:0007669"/>
    <property type="project" value="TreeGrafter"/>
</dbReference>
<feature type="transmembrane region" description="Helical" evidence="4">
    <location>
        <begin position="7"/>
        <end position="31"/>
    </location>
</feature>
<feature type="transmembrane region" description="Helical" evidence="4">
    <location>
        <begin position="126"/>
        <end position="146"/>
    </location>
</feature>
<evidence type="ECO:0000256" key="1">
    <source>
        <dbReference type="ARBA" id="ARBA00022692"/>
    </source>
</evidence>
<feature type="transmembrane region" description="Helical" evidence="4">
    <location>
        <begin position="284"/>
        <end position="304"/>
    </location>
</feature>
<keyword evidence="1 4" id="KW-0812">Transmembrane</keyword>
<dbReference type="PANTHER" id="PTHR23521:SF3">
    <property type="entry name" value="MFS TRANSPORTER"/>
    <property type="match status" value="1"/>
</dbReference>
<feature type="transmembrane region" description="Helical" evidence="4">
    <location>
        <begin position="350"/>
        <end position="371"/>
    </location>
</feature>
<dbReference type="EMBL" id="VDUZ01000007">
    <property type="protein sequence ID" value="TXL78245.1"/>
    <property type="molecule type" value="Genomic_DNA"/>
</dbReference>
<accession>A0A5C8PR20</accession>
<dbReference type="InterPro" id="IPR036259">
    <property type="entry name" value="MFS_trans_sf"/>
</dbReference>
<evidence type="ECO:0000313" key="6">
    <source>
        <dbReference type="EMBL" id="TXL78245.1"/>
    </source>
</evidence>
<protein>
    <submittedName>
        <fullName evidence="6">MFS transporter</fullName>
    </submittedName>
</protein>
<feature type="transmembrane region" description="Helical" evidence="4">
    <location>
        <begin position="152"/>
        <end position="173"/>
    </location>
</feature>
<evidence type="ECO:0000313" key="7">
    <source>
        <dbReference type="Proteomes" id="UP000321638"/>
    </source>
</evidence>
<evidence type="ECO:0000256" key="4">
    <source>
        <dbReference type="SAM" id="Phobius"/>
    </source>
</evidence>
<feature type="domain" description="Major facilitator superfamily (MFS) profile" evidence="5">
    <location>
        <begin position="1"/>
        <end position="373"/>
    </location>
</feature>
<dbReference type="Gene3D" id="1.20.1250.20">
    <property type="entry name" value="MFS general substrate transporter like domains"/>
    <property type="match status" value="2"/>
</dbReference>
<organism evidence="6 7">
    <name type="scientific">Vineibacter terrae</name>
    <dbReference type="NCBI Taxonomy" id="2586908"/>
    <lineage>
        <taxon>Bacteria</taxon>
        <taxon>Pseudomonadati</taxon>
        <taxon>Pseudomonadota</taxon>
        <taxon>Alphaproteobacteria</taxon>
        <taxon>Hyphomicrobiales</taxon>
        <taxon>Vineibacter</taxon>
    </lineage>
</organism>
<dbReference type="InterPro" id="IPR011701">
    <property type="entry name" value="MFS"/>
</dbReference>
<dbReference type="OrthoDB" id="9810614at2"/>
<reference evidence="6 7" key="1">
    <citation type="submission" date="2019-06" db="EMBL/GenBank/DDBJ databases">
        <title>New taxonomy in bacterial strain CC-CFT640, isolated from vineyard.</title>
        <authorList>
            <person name="Lin S.-Y."/>
            <person name="Tsai C.-F."/>
            <person name="Young C.-C."/>
        </authorList>
    </citation>
    <scope>NUCLEOTIDE SEQUENCE [LARGE SCALE GENOMIC DNA]</scope>
    <source>
        <strain evidence="6 7">CC-CFT640</strain>
    </source>
</reference>
<name>A0A5C8PR20_9HYPH</name>
<keyword evidence="2 4" id="KW-1133">Transmembrane helix</keyword>
<feature type="transmembrane region" description="Helical" evidence="4">
    <location>
        <begin position="37"/>
        <end position="54"/>
    </location>
</feature>
<evidence type="ECO:0000259" key="5">
    <source>
        <dbReference type="PROSITE" id="PS50850"/>
    </source>
</evidence>
<comment type="caution">
    <text evidence="6">The sequence shown here is derived from an EMBL/GenBank/DDBJ whole genome shotgun (WGS) entry which is preliminary data.</text>
</comment>
<keyword evidence="7" id="KW-1185">Reference proteome</keyword>
<dbReference type="GO" id="GO:0022857">
    <property type="term" value="F:transmembrane transporter activity"/>
    <property type="evidence" value="ECO:0007669"/>
    <property type="project" value="InterPro"/>
</dbReference>
<keyword evidence="3 4" id="KW-0472">Membrane</keyword>
<dbReference type="InterPro" id="IPR047200">
    <property type="entry name" value="MFS_YcaD-like"/>
</dbReference>
<dbReference type="PROSITE" id="PS50850">
    <property type="entry name" value="MFS"/>
    <property type="match status" value="1"/>
</dbReference>
<dbReference type="SUPFAM" id="SSF103473">
    <property type="entry name" value="MFS general substrate transporter"/>
    <property type="match status" value="1"/>
</dbReference>